<gene>
    <name evidence="12" type="ORF">CHGG_04695</name>
</gene>
<comment type="subcellular location">
    <subcellularLocation>
        <location evidence="7">Endomembrane system</location>
        <topology evidence="7">Single-pass membrane protein</topology>
    </subcellularLocation>
    <subcellularLocation>
        <location evidence="1">Endoplasmic reticulum membrane</location>
    </subcellularLocation>
</comment>
<dbReference type="GeneID" id="4391638"/>
<feature type="compositionally biased region" description="Polar residues" evidence="10">
    <location>
        <begin position="527"/>
        <end position="546"/>
    </location>
</feature>
<feature type="compositionally biased region" description="Gly residues" evidence="10">
    <location>
        <begin position="499"/>
        <end position="510"/>
    </location>
</feature>
<keyword evidence="3" id="KW-0833">Ubl conjugation pathway</keyword>
<dbReference type="EMBL" id="CH408032">
    <property type="protein sequence ID" value="EAQ88076.1"/>
    <property type="molecule type" value="Genomic_DNA"/>
</dbReference>
<dbReference type="eggNOG" id="KOG2743">
    <property type="taxonomic scope" value="Eukaryota"/>
</dbReference>
<feature type="compositionally biased region" description="Gly residues" evidence="10">
    <location>
        <begin position="418"/>
        <end position="432"/>
    </location>
</feature>
<feature type="region of interest" description="Disordered" evidence="10">
    <location>
        <begin position="994"/>
        <end position="1030"/>
    </location>
</feature>
<feature type="compositionally biased region" description="Low complexity" evidence="10">
    <location>
        <begin position="389"/>
        <end position="404"/>
    </location>
</feature>
<dbReference type="Gene3D" id="2.30.30.1020">
    <property type="entry name" value="CCR4-NOT complex subunit 2/3/5, C-terminal domain"/>
    <property type="match status" value="1"/>
</dbReference>
<keyword evidence="13" id="KW-1185">Reference proteome</keyword>
<dbReference type="Gene3D" id="1.10.8.10">
    <property type="entry name" value="DNA helicase RuvA subunit, C-terminal domain"/>
    <property type="match status" value="1"/>
</dbReference>
<dbReference type="InterPro" id="IPR051316">
    <property type="entry name" value="Zinc-reg_GTPase_activator"/>
</dbReference>
<accession>Q2H0K1</accession>
<dbReference type="Proteomes" id="UP000001056">
    <property type="component" value="Unassembled WGS sequence"/>
</dbReference>
<feature type="compositionally biased region" description="Low complexity" evidence="10">
    <location>
        <begin position="272"/>
        <end position="281"/>
    </location>
</feature>
<organism evidence="12 13">
    <name type="scientific">Chaetomium globosum (strain ATCC 6205 / CBS 148.51 / DSM 1962 / NBRC 6347 / NRRL 1970)</name>
    <name type="common">Soil fungus</name>
    <dbReference type="NCBI Taxonomy" id="306901"/>
    <lineage>
        <taxon>Eukaryota</taxon>
        <taxon>Fungi</taxon>
        <taxon>Dikarya</taxon>
        <taxon>Ascomycota</taxon>
        <taxon>Pezizomycotina</taxon>
        <taxon>Sordariomycetes</taxon>
        <taxon>Sordariomycetidae</taxon>
        <taxon>Sordariales</taxon>
        <taxon>Chaetomiaceae</taxon>
        <taxon>Chaetomium</taxon>
    </lineage>
</organism>
<keyword evidence="2" id="KW-0812">Transmembrane</keyword>
<evidence type="ECO:0000256" key="1">
    <source>
        <dbReference type="ARBA" id="ARBA00004586"/>
    </source>
</evidence>
<feature type="compositionally biased region" description="Polar residues" evidence="10">
    <location>
        <begin position="606"/>
        <end position="616"/>
    </location>
</feature>
<protein>
    <recommendedName>
        <fullName evidence="9">Coupling of ubiquitin conjugation to ER degradation protein 1</fullName>
    </recommendedName>
</protein>
<dbReference type="Gene3D" id="3.40.50.300">
    <property type="entry name" value="P-loop containing nucleotide triphosphate hydrolases"/>
    <property type="match status" value="1"/>
</dbReference>
<evidence type="ECO:0000256" key="6">
    <source>
        <dbReference type="ARBA" id="ARBA00023136"/>
    </source>
</evidence>
<dbReference type="eggNOG" id="KOG2151">
    <property type="taxonomic scope" value="Eukaryota"/>
</dbReference>
<feature type="region of interest" description="Disordered" evidence="10">
    <location>
        <begin position="606"/>
        <end position="674"/>
    </location>
</feature>
<dbReference type="InterPro" id="IPR003892">
    <property type="entry name" value="CUE"/>
</dbReference>
<dbReference type="PANTHER" id="PTHR13748">
    <property type="entry name" value="COBW-RELATED"/>
    <property type="match status" value="1"/>
</dbReference>
<feature type="region of interest" description="Disordered" evidence="10">
    <location>
        <begin position="1045"/>
        <end position="1083"/>
    </location>
</feature>
<dbReference type="InterPro" id="IPR009060">
    <property type="entry name" value="UBA-like_sf"/>
</dbReference>
<feature type="domain" description="CUE" evidence="11">
    <location>
        <begin position="952"/>
        <end position="995"/>
    </location>
</feature>
<sequence length="1105" mass="119073">MDLDDDAPPELVVTGTELEPEEKPVKVPITLITEFGDSLDIEKSLTINKDGESVEEWMDVGNGCICCSVKDTGVNAIESLMEKKGKFDYILLETTGLADPGNIAPLFWMDDGLGSTIYLDGIVTLVDAKNILRSLDDPAGKVEGHEESDDAHGPVMTTAHVQISHADVIVINKSDLVSEPELQAVKDRIVSINGLAKIFVTSQSVVPKLEGFLLDLHAYDRVEELDRAELGHSPPRQDGPAYDIHRLKGRFFSDEGKERIIQGVREIFDIFDSPSQQQDSDGQAGRATYTRRQAGSSMEIVTVVKVGNYNGHGPWLNVFGGPHSPVLEGRQGPTAINIQRRNQTSEAIRFIRDPASPTAAERTRAASMMNRQGPIPQTLRGMPGGFGGQQQQQQQQPQQQPPQQSGRAVSNRLPNGKIGPGGNASGWGFGGMPMGGSGNAPAAATARQIGGNISFAQSLAGSQQPATPLDPSEFPSLSNTSQLNSANQSSMWSAQGPRNLGGGAHRGGGTPVSSQQNPDDLFASRLPSAQGSFRFGNQGSASQPAQGQPGVAEEFPPLNRSANGEMGGQDRGANLMSTLGFGAQGSAGTSMHATRTGNGLLSALSATSRTGDTRSPTAIGRPQDPRSPVEDEPHQKPPGYREGSVDSVGGRNPLGAIGNDPPTGKGKEEERSPAIQVQDPLEGMAPIDKWGLKGIRTLMNNFPDYNALTCGMDPAALGVDMRSTETLSTKVYSLFEDVAPRSPVPKFRLPDCYQVKNVQPIEAKISSFNEETLMLMFYSCPRDIKQQMAAMELNNRNWRWHKKMQMWLTKDDLMVPQALGPAHERGYYVVWDTVNWRKDRSGESETDTYEAPQAPICILHITEPARVTHHHQPPPPQQQQQQQQQPPWPTPATNKSTSPSLVAILVVSGPHNTLPLLHFPLGPPNGARGSAGAGTGAAATASSRDPGAQLRAREAAVEHIQQMFPQVDRRAALWDLQRSGGSVAATTERILAGRLETPPVTFQPPPPPGDGNGSNNAASRAKPAPGLGHRDLITRYNLRNKIIAADSESDDPSSGAEAIRKGGKGWSTNREERQSLLQKRRDQMILEARRKMQAKLSAEKATKRS</sequence>
<evidence type="ECO:0000256" key="3">
    <source>
        <dbReference type="ARBA" id="ARBA00022786"/>
    </source>
</evidence>
<dbReference type="InterPro" id="IPR007282">
    <property type="entry name" value="NOT2/3/5_C"/>
</dbReference>
<evidence type="ECO:0000256" key="5">
    <source>
        <dbReference type="ARBA" id="ARBA00022989"/>
    </source>
</evidence>
<evidence type="ECO:0000313" key="13">
    <source>
        <dbReference type="Proteomes" id="UP000001056"/>
    </source>
</evidence>
<keyword evidence="4" id="KW-0256">Endoplasmic reticulum</keyword>
<dbReference type="Pfam" id="PF04153">
    <property type="entry name" value="NOT2_3_5_C"/>
    <property type="match status" value="1"/>
</dbReference>
<name>Q2H0K1_CHAGB</name>
<dbReference type="PANTHER" id="PTHR13748:SF31">
    <property type="entry name" value="ZINC-REGULATED GTPASE METALLOPROTEIN ACTIVATOR 1A-RELATED"/>
    <property type="match status" value="1"/>
</dbReference>
<comment type="similarity">
    <text evidence="8">Belongs to the CUE1 family.</text>
</comment>
<dbReference type="VEuPathDB" id="FungiDB:CHGG_04695"/>
<dbReference type="GO" id="GO:0043130">
    <property type="term" value="F:ubiquitin binding"/>
    <property type="evidence" value="ECO:0007669"/>
    <property type="project" value="InterPro"/>
</dbReference>
<evidence type="ECO:0000256" key="10">
    <source>
        <dbReference type="SAM" id="MobiDB-lite"/>
    </source>
</evidence>
<evidence type="ECO:0000256" key="7">
    <source>
        <dbReference type="ARBA" id="ARBA00037847"/>
    </source>
</evidence>
<dbReference type="HOGENOM" id="CLU_007967_0_0_1"/>
<dbReference type="GO" id="GO:0000289">
    <property type="term" value="P:nuclear-transcribed mRNA poly(A) tail shortening"/>
    <property type="evidence" value="ECO:0007669"/>
    <property type="project" value="UniProtKB-ARBA"/>
</dbReference>
<feature type="region of interest" description="Disordered" evidence="10">
    <location>
        <begin position="867"/>
        <end position="896"/>
    </location>
</feature>
<reference evidence="13" key="1">
    <citation type="journal article" date="2015" name="Genome Announc.">
        <title>Draft genome sequence of the cellulolytic fungus Chaetomium globosum.</title>
        <authorList>
            <person name="Cuomo C.A."/>
            <person name="Untereiner W.A."/>
            <person name="Ma L.-J."/>
            <person name="Grabherr M."/>
            <person name="Birren B.W."/>
        </authorList>
    </citation>
    <scope>NUCLEOTIDE SEQUENCE [LARGE SCALE GENOMIC DNA]</scope>
    <source>
        <strain evidence="13">ATCC 6205 / CBS 148.51 / DSM 1962 / NBRC 6347 / NRRL 1970</strain>
    </source>
</reference>
<dbReference type="InterPro" id="IPR038635">
    <property type="entry name" value="CCR4-NOT_su2/3/5_C_sf"/>
</dbReference>
<dbReference type="OMA" id="LISTQMY"/>
<dbReference type="RefSeq" id="XP_001223909.1">
    <property type="nucleotide sequence ID" value="XM_001223908.1"/>
</dbReference>
<dbReference type="STRING" id="306901.Q2H0K1"/>
<dbReference type="SUPFAM" id="SSF46934">
    <property type="entry name" value="UBA-like"/>
    <property type="match status" value="1"/>
</dbReference>
<proteinExistence type="inferred from homology"/>
<feature type="compositionally biased region" description="Basic and acidic residues" evidence="10">
    <location>
        <begin position="1069"/>
        <end position="1083"/>
    </location>
</feature>
<keyword evidence="5" id="KW-1133">Transmembrane helix</keyword>
<dbReference type="InterPro" id="IPR027417">
    <property type="entry name" value="P-loop_NTPase"/>
</dbReference>
<feature type="region of interest" description="Disordered" evidence="10">
    <location>
        <begin position="459"/>
        <end position="579"/>
    </location>
</feature>
<dbReference type="FunFam" id="1.10.8.10:FF:000050">
    <property type="entry name" value="Related to AMFR protein"/>
    <property type="match status" value="1"/>
</dbReference>
<dbReference type="GO" id="GO:0005789">
    <property type="term" value="C:endoplasmic reticulum membrane"/>
    <property type="evidence" value="ECO:0007669"/>
    <property type="project" value="UniProtKB-SubCell"/>
</dbReference>
<evidence type="ECO:0000256" key="8">
    <source>
        <dbReference type="ARBA" id="ARBA00061383"/>
    </source>
</evidence>
<dbReference type="CDD" id="cd14424">
    <property type="entry name" value="CUE_Cue1p_like"/>
    <property type="match status" value="1"/>
</dbReference>
<dbReference type="SMART" id="SM00546">
    <property type="entry name" value="CUE"/>
    <property type="match status" value="1"/>
</dbReference>
<dbReference type="PROSITE" id="PS51140">
    <property type="entry name" value="CUE"/>
    <property type="match status" value="1"/>
</dbReference>
<feature type="compositionally biased region" description="Polar residues" evidence="10">
    <location>
        <begin position="475"/>
        <end position="493"/>
    </location>
</feature>
<keyword evidence="6" id="KW-0472">Membrane</keyword>
<dbReference type="CDD" id="cd03112">
    <property type="entry name" value="CobW-like"/>
    <property type="match status" value="1"/>
</dbReference>
<dbReference type="OrthoDB" id="258627at2759"/>
<dbReference type="SUPFAM" id="SSF52540">
    <property type="entry name" value="P-loop containing nucleoside triphosphate hydrolases"/>
    <property type="match status" value="1"/>
</dbReference>
<evidence type="ECO:0000259" key="11">
    <source>
        <dbReference type="PROSITE" id="PS51140"/>
    </source>
</evidence>
<feature type="region of interest" description="Disordered" evidence="10">
    <location>
        <begin position="272"/>
        <end position="292"/>
    </location>
</feature>
<feature type="compositionally biased region" description="Basic and acidic residues" evidence="10">
    <location>
        <begin position="623"/>
        <end position="635"/>
    </location>
</feature>
<evidence type="ECO:0000313" key="12">
    <source>
        <dbReference type="EMBL" id="EAQ88076.1"/>
    </source>
</evidence>
<evidence type="ECO:0000256" key="4">
    <source>
        <dbReference type="ARBA" id="ARBA00022824"/>
    </source>
</evidence>
<dbReference type="GO" id="GO:0030015">
    <property type="term" value="C:CCR4-NOT core complex"/>
    <property type="evidence" value="ECO:0007669"/>
    <property type="project" value="UniProtKB-ARBA"/>
</dbReference>
<dbReference type="AlphaFoldDB" id="Q2H0K1"/>
<dbReference type="InterPro" id="IPR003495">
    <property type="entry name" value="CobW/HypB/UreG_nucleotide-bd"/>
</dbReference>
<dbReference type="GO" id="GO:0006355">
    <property type="term" value="P:regulation of DNA-templated transcription"/>
    <property type="evidence" value="ECO:0007669"/>
    <property type="project" value="InterPro"/>
</dbReference>
<evidence type="ECO:0000256" key="2">
    <source>
        <dbReference type="ARBA" id="ARBA00022692"/>
    </source>
</evidence>
<feature type="region of interest" description="Disordered" evidence="10">
    <location>
        <begin position="354"/>
        <end position="432"/>
    </location>
</feature>
<dbReference type="Pfam" id="PF02845">
    <property type="entry name" value="CUE"/>
    <property type="match status" value="1"/>
</dbReference>
<evidence type="ECO:0000256" key="9">
    <source>
        <dbReference type="ARBA" id="ARBA00072899"/>
    </source>
</evidence>
<dbReference type="Pfam" id="PF02492">
    <property type="entry name" value="cobW"/>
    <property type="match status" value="1"/>
</dbReference>
<dbReference type="InParanoid" id="Q2H0K1"/>